<gene>
    <name evidence="3" type="ORF">OJAG_18250</name>
</gene>
<evidence type="ECO:0000256" key="1">
    <source>
        <dbReference type="SAM" id="Coils"/>
    </source>
</evidence>
<sequence length="119" mass="12831">MSADETATTYESQLRDLLAQRMDAGRALAERAEQVAAARAQLDEAERAYAATFSEALAAGWTEAELRKVFKSLGVAVPTRPRRSKSTGVKAQPPVPKPPVVSALARRHDDTEVIQVVSA</sequence>
<dbReference type="EMBL" id="LRIE01000069">
    <property type="protein sequence ID" value="KZM35560.1"/>
    <property type="molecule type" value="Genomic_DNA"/>
</dbReference>
<feature type="coiled-coil region" evidence="1">
    <location>
        <begin position="28"/>
        <end position="55"/>
    </location>
</feature>
<dbReference type="STRING" id="43678.OJAG_18250"/>
<protein>
    <submittedName>
        <fullName evidence="3">Uncharacterized protein</fullName>
    </submittedName>
</protein>
<evidence type="ECO:0000313" key="4">
    <source>
        <dbReference type="Proteomes" id="UP000076447"/>
    </source>
</evidence>
<evidence type="ECO:0000256" key="2">
    <source>
        <dbReference type="SAM" id="MobiDB-lite"/>
    </source>
</evidence>
<keyword evidence="1" id="KW-0175">Coiled coil</keyword>
<dbReference type="OrthoDB" id="4882276at2"/>
<accession>A0A163RPH1</accession>
<dbReference type="AlphaFoldDB" id="A0A163RPH1"/>
<feature type="region of interest" description="Disordered" evidence="2">
    <location>
        <begin position="80"/>
        <end position="101"/>
    </location>
</feature>
<evidence type="ECO:0000313" key="3">
    <source>
        <dbReference type="EMBL" id="KZM35560.1"/>
    </source>
</evidence>
<comment type="caution">
    <text evidence="3">The sequence shown here is derived from an EMBL/GenBank/DDBJ whole genome shotgun (WGS) entry which is preliminary data.</text>
</comment>
<dbReference type="PATRIC" id="fig|43678.3.peg.1904"/>
<dbReference type="RefSeq" id="WP_068708256.1">
    <property type="nucleotide sequence ID" value="NZ_JBEPRG010000020.1"/>
</dbReference>
<reference evidence="3 4" key="1">
    <citation type="submission" date="2016-01" db="EMBL/GenBank/DDBJ databases">
        <title>Genome sequence of Oerskovia enterophila VJag, an agar and cellulose degrading bacterium.</title>
        <authorList>
            <person name="Poehlein A."/>
            <person name="Jag V."/>
            <person name="Bengelsdorf F."/>
            <person name="Duerre P."/>
            <person name="Daniel R."/>
        </authorList>
    </citation>
    <scope>NUCLEOTIDE SEQUENCE [LARGE SCALE GENOMIC DNA]</scope>
    <source>
        <strain evidence="3 4">VJag</strain>
    </source>
</reference>
<organism evidence="3 4">
    <name type="scientific">Oerskovia enterophila</name>
    <dbReference type="NCBI Taxonomy" id="43678"/>
    <lineage>
        <taxon>Bacteria</taxon>
        <taxon>Bacillati</taxon>
        <taxon>Actinomycetota</taxon>
        <taxon>Actinomycetes</taxon>
        <taxon>Micrococcales</taxon>
        <taxon>Cellulomonadaceae</taxon>
        <taxon>Oerskovia</taxon>
    </lineage>
</organism>
<dbReference type="Proteomes" id="UP000076447">
    <property type="component" value="Unassembled WGS sequence"/>
</dbReference>
<proteinExistence type="predicted"/>
<name>A0A163RPH1_9CELL</name>